<reference evidence="2 3" key="1">
    <citation type="submission" date="2019-02" db="EMBL/GenBank/DDBJ databases">
        <title>Sequencing the genomes of 1000 actinobacteria strains.</title>
        <authorList>
            <person name="Klenk H.-P."/>
        </authorList>
    </citation>
    <scope>NUCLEOTIDE SEQUENCE [LARGE SCALE GENOMIC DNA]</scope>
    <source>
        <strain evidence="2 3">DSM 45162</strain>
    </source>
</reference>
<name>A0A4Q7ZQA5_9ACTN</name>
<protein>
    <submittedName>
        <fullName evidence="2">META domain-containing protein</fullName>
    </submittedName>
</protein>
<dbReference type="PANTHER" id="PTHR35535:SF2">
    <property type="entry name" value="DUF306 DOMAIN-CONTAINING PROTEIN"/>
    <property type="match status" value="1"/>
</dbReference>
<accession>A0A4Q7ZQA5</accession>
<keyword evidence="3" id="KW-1185">Reference proteome</keyword>
<proteinExistence type="predicted"/>
<comment type="caution">
    <text evidence="2">The sequence shown here is derived from an EMBL/GenBank/DDBJ whole genome shotgun (WGS) entry which is preliminary data.</text>
</comment>
<dbReference type="EMBL" id="SHKY01000001">
    <property type="protein sequence ID" value="RZU52723.1"/>
    <property type="molecule type" value="Genomic_DNA"/>
</dbReference>
<dbReference type="Pfam" id="PF03724">
    <property type="entry name" value="META"/>
    <property type="match status" value="2"/>
</dbReference>
<organism evidence="2 3">
    <name type="scientific">Krasilnikovia cinnamomea</name>
    <dbReference type="NCBI Taxonomy" id="349313"/>
    <lineage>
        <taxon>Bacteria</taxon>
        <taxon>Bacillati</taxon>
        <taxon>Actinomycetota</taxon>
        <taxon>Actinomycetes</taxon>
        <taxon>Micromonosporales</taxon>
        <taxon>Micromonosporaceae</taxon>
        <taxon>Krasilnikovia</taxon>
    </lineage>
</organism>
<dbReference type="AlphaFoldDB" id="A0A4Q7ZQA5"/>
<dbReference type="InterPro" id="IPR038670">
    <property type="entry name" value="HslJ-like_sf"/>
</dbReference>
<sequence length="247" mass="25556">MSIAGCGQGAADQPSPAAALIGRTFVSAPDPADGQTRQLVAGSRVRLSFEPGTLSAEAGCNHLTATVTPDDQRLVVSDVGGTMMACPAALMDQDAWLTGFLQEGPRWQLTGDVLLLSTGTARLRLVDIRSAEPDRPLAGPRWSVQTLVQGDTAASVPAGTQAHLVFGAGRVTGSAGCTGLDGAVTVSDTTVTFGQITARGRDCSPESRALDRAVLGMLRGTLSYRITGAQLMLTHPDGRALQLRTTS</sequence>
<evidence type="ECO:0000313" key="2">
    <source>
        <dbReference type="EMBL" id="RZU52723.1"/>
    </source>
</evidence>
<dbReference type="RefSeq" id="WP_165449560.1">
    <property type="nucleotide sequence ID" value="NZ_SHKY01000001.1"/>
</dbReference>
<gene>
    <name evidence="2" type="ORF">EV385_4604</name>
</gene>
<dbReference type="Gene3D" id="2.40.128.270">
    <property type="match status" value="2"/>
</dbReference>
<feature type="domain" description="DUF306" evidence="1">
    <location>
        <begin position="136"/>
        <end position="241"/>
    </location>
</feature>
<evidence type="ECO:0000313" key="3">
    <source>
        <dbReference type="Proteomes" id="UP000292564"/>
    </source>
</evidence>
<dbReference type="Proteomes" id="UP000292564">
    <property type="component" value="Unassembled WGS sequence"/>
</dbReference>
<dbReference type="PANTHER" id="PTHR35535">
    <property type="entry name" value="HEAT SHOCK PROTEIN HSLJ"/>
    <property type="match status" value="1"/>
</dbReference>
<dbReference type="InterPro" id="IPR053147">
    <property type="entry name" value="Hsp_HslJ-like"/>
</dbReference>
<feature type="domain" description="DUF306" evidence="1">
    <location>
        <begin position="41"/>
        <end position="121"/>
    </location>
</feature>
<evidence type="ECO:0000259" key="1">
    <source>
        <dbReference type="Pfam" id="PF03724"/>
    </source>
</evidence>
<dbReference type="InterPro" id="IPR005184">
    <property type="entry name" value="DUF306_Meta_HslJ"/>
</dbReference>